<dbReference type="HOGENOM" id="CLU_113282_2_0_7"/>
<dbReference type="RefSeq" id="WP_015403081.1">
    <property type="nucleotide sequence ID" value="NC_020304.1"/>
</dbReference>
<protein>
    <recommendedName>
        <fullName evidence="2">DUF4136 domain-containing protein</fullName>
    </recommendedName>
</protein>
<accession>M1PCB4</accession>
<dbReference type="Proteomes" id="UP000011721">
    <property type="component" value="Chromosome"/>
</dbReference>
<dbReference type="KEGG" id="dsf:UWK_00811"/>
<sequence>MRRFASFACVLTLLFVCGACSTLSVNADYDPAYDFTKLKTYAWLDDGKAPGSDVRINNDLVIDRVRGAVERNLAAKGYVKSEATSADFLVSWLGAIDSKLQVDTIDHFYSPYGYGALGRDPFMTTGMGGMRRTTAREYEVGTLIVDILDHEQHKLIWRGTGVDRLGGNDDPKEVTRNINNAIDAILGGFPPVP</sequence>
<dbReference type="InterPro" id="IPR025411">
    <property type="entry name" value="DUF4136"/>
</dbReference>
<feature type="domain" description="DUF4136" evidence="2">
    <location>
        <begin position="25"/>
        <end position="191"/>
    </location>
</feature>
<proteinExistence type="predicted"/>
<evidence type="ECO:0000259" key="2">
    <source>
        <dbReference type="Pfam" id="PF13590"/>
    </source>
</evidence>
<evidence type="ECO:0000313" key="4">
    <source>
        <dbReference type="Proteomes" id="UP000011721"/>
    </source>
</evidence>
<organism evidence="3 4">
    <name type="scientific">Desulfocapsa sulfexigens (strain DSM 10523 / SB164P1)</name>
    <dbReference type="NCBI Taxonomy" id="1167006"/>
    <lineage>
        <taxon>Bacteria</taxon>
        <taxon>Pseudomonadati</taxon>
        <taxon>Thermodesulfobacteriota</taxon>
        <taxon>Desulfobulbia</taxon>
        <taxon>Desulfobulbales</taxon>
        <taxon>Desulfocapsaceae</taxon>
        <taxon>Desulfocapsa</taxon>
    </lineage>
</organism>
<feature type="signal peptide" evidence="1">
    <location>
        <begin position="1"/>
        <end position="27"/>
    </location>
</feature>
<keyword evidence="4" id="KW-1185">Reference proteome</keyword>
<dbReference type="OrthoDB" id="5432251at2"/>
<reference evidence="4" key="1">
    <citation type="journal article" date="2013" name="Stand. Genomic Sci.">
        <title>Complete genome sequence of Desulfocapsa sulfexigens, a marine deltaproteobacterium specialized in disproportionating inorganic sulfur compounds.</title>
        <authorList>
            <person name="Finster K.W."/>
            <person name="Kjeldsen K.U."/>
            <person name="Kube M."/>
            <person name="Reinhardt R."/>
            <person name="Mussmann M."/>
            <person name="Amann R."/>
            <person name="Schreiber L."/>
        </authorList>
    </citation>
    <scope>NUCLEOTIDE SEQUENCE [LARGE SCALE GENOMIC DNA]</scope>
    <source>
        <strain evidence="4">DSM 10523 / SB164P1</strain>
    </source>
</reference>
<keyword evidence="1" id="KW-0732">Signal</keyword>
<dbReference type="AlphaFoldDB" id="M1PCB4"/>
<evidence type="ECO:0000256" key="1">
    <source>
        <dbReference type="SAM" id="SignalP"/>
    </source>
</evidence>
<dbReference type="STRING" id="1167006.UWK_00811"/>
<evidence type="ECO:0000313" key="3">
    <source>
        <dbReference type="EMBL" id="AGF77385.1"/>
    </source>
</evidence>
<dbReference type="eggNOG" id="ENOG5032YB2">
    <property type="taxonomic scope" value="Bacteria"/>
</dbReference>
<name>M1PCB4_DESSD</name>
<dbReference type="PATRIC" id="fig|1167006.5.peg.914"/>
<gene>
    <name evidence="3" type="ordered locus">UWK_00811</name>
</gene>
<dbReference type="Gene3D" id="3.30.160.670">
    <property type="match status" value="1"/>
</dbReference>
<dbReference type="EMBL" id="CP003985">
    <property type="protein sequence ID" value="AGF77385.1"/>
    <property type="molecule type" value="Genomic_DNA"/>
</dbReference>
<feature type="chain" id="PRO_5004016143" description="DUF4136 domain-containing protein" evidence="1">
    <location>
        <begin position="28"/>
        <end position="193"/>
    </location>
</feature>
<dbReference type="Pfam" id="PF13590">
    <property type="entry name" value="DUF4136"/>
    <property type="match status" value="1"/>
</dbReference>